<keyword evidence="6" id="KW-1133">Transmembrane helix</keyword>
<keyword evidence="5" id="KW-0175">Coiled coil</keyword>
<dbReference type="AlphaFoldDB" id="A0A0A1W701"/>
<dbReference type="PRINTS" id="PR00344">
    <property type="entry name" value="BCTRLSENSOR"/>
</dbReference>
<dbReference type="InterPro" id="IPR003661">
    <property type="entry name" value="HisK_dim/P_dom"/>
</dbReference>
<dbReference type="GO" id="GO:0000155">
    <property type="term" value="F:phosphorelay sensor kinase activity"/>
    <property type="evidence" value="ECO:0007669"/>
    <property type="project" value="InterPro"/>
</dbReference>
<dbReference type="SMART" id="SM00388">
    <property type="entry name" value="HisKA"/>
    <property type="match status" value="1"/>
</dbReference>
<evidence type="ECO:0000256" key="1">
    <source>
        <dbReference type="ARBA" id="ARBA00000085"/>
    </source>
</evidence>
<feature type="domain" description="Histidine kinase" evidence="7">
    <location>
        <begin position="284"/>
        <end position="503"/>
    </location>
</feature>
<dbReference type="CDD" id="cd00082">
    <property type="entry name" value="HisKA"/>
    <property type="match status" value="1"/>
</dbReference>
<evidence type="ECO:0000256" key="6">
    <source>
        <dbReference type="SAM" id="Phobius"/>
    </source>
</evidence>
<dbReference type="Gene3D" id="3.40.50.2300">
    <property type="match status" value="1"/>
</dbReference>
<proteinExistence type="predicted"/>
<dbReference type="SUPFAM" id="SSF52172">
    <property type="entry name" value="CheY-like"/>
    <property type="match status" value="1"/>
</dbReference>
<dbReference type="EMBL" id="BBPI01000035">
    <property type="protein sequence ID" value="GAM00689.1"/>
    <property type="molecule type" value="Genomic_DNA"/>
</dbReference>
<dbReference type="InterPro" id="IPR036097">
    <property type="entry name" value="HisK_dim/P_sf"/>
</dbReference>
<feature type="transmembrane region" description="Helical" evidence="6">
    <location>
        <begin position="205"/>
        <end position="228"/>
    </location>
</feature>
<dbReference type="SMART" id="SM00448">
    <property type="entry name" value="REC"/>
    <property type="match status" value="1"/>
</dbReference>
<dbReference type="InterPro" id="IPR001789">
    <property type="entry name" value="Sig_transdc_resp-reg_receiver"/>
</dbReference>
<evidence type="ECO:0000256" key="2">
    <source>
        <dbReference type="ARBA" id="ARBA00012438"/>
    </source>
</evidence>
<dbReference type="PANTHER" id="PTHR43065">
    <property type="entry name" value="SENSOR HISTIDINE KINASE"/>
    <property type="match status" value="1"/>
</dbReference>
<name>A0A0A1W701_9SPHN</name>
<evidence type="ECO:0000256" key="3">
    <source>
        <dbReference type="ARBA" id="ARBA00022553"/>
    </source>
</evidence>
<sequence>MQYPAVEDSVAPVMDQEELGGVGRWRTFTLIAMAVAGAVTLAMLVITLGHANRERDRALERQSHSYDVMIAARTLAGTIARSEASLGRYVISGDRKLGQLYQDEWTTAGVQLNRLDRMIEDRRQQRLMDQLRQAYGARGRELSTIALSTTYHLNRQAYGLYYQARQAEALLKINDLLARLTDGERVLLQQRTEAAEETIQHSNRIAGGLVVFGIVLVLGGIALAWIIVGAVSERAKAHAEARAERARAEELASAVEVATEELKVQEAKLRQAQKMDALGQLTGGIAHDFNNMLAVVLGGLELARRTGSPDDMARHLESATEGAHRAAALTRRLLMFSREEALAPETLVPRRLVEGMRDLLDRTLGDGVKVTIQDWTTGWTLFGDRTQMENAILNLAVNARDAMDGRGELTIRTAEMRMGPHALPRGEAGDYVVLSVADTGEGMTPEVIERVFEPFFTTKPAGKGTGLGLSQIFGLVGQMGGDVTIQSAPGKGTTVNLYLPRHSAPAPALPVEATPDVARTEVEANDALRILLVEDDPRVLAATMSALQELGHDPIPCNDPREAEGLLARHPGIRLIVSDVLMPHLTGPELIATIRPSHPDLAVLFVTGFAGDAQATGFEGHEVLRKPFTLAGLERAVAAALKRADGPVCAAA</sequence>
<evidence type="ECO:0000259" key="8">
    <source>
        <dbReference type="PROSITE" id="PS50110"/>
    </source>
</evidence>
<dbReference type="PROSITE" id="PS50109">
    <property type="entry name" value="HIS_KIN"/>
    <property type="match status" value="1"/>
</dbReference>
<evidence type="ECO:0000313" key="9">
    <source>
        <dbReference type="EMBL" id="GAM00689.1"/>
    </source>
</evidence>
<accession>A0A0A1W701</accession>
<dbReference type="InterPro" id="IPR011006">
    <property type="entry name" value="CheY-like_superfamily"/>
</dbReference>
<reference evidence="9 10" key="1">
    <citation type="submission" date="2014-11" db="EMBL/GenBank/DDBJ databases">
        <title>Whole genome shotgun sequence of Sphingomonas parapaucimobilis NBRC 15100.</title>
        <authorList>
            <person name="Katano-Makiyama Y."/>
            <person name="Hosoyama A."/>
            <person name="Hashimoto M."/>
            <person name="Hosoyama Y."/>
            <person name="Noguchi M."/>
            <person name="Numata M."/>
            <person name="Tsuchikane K."/>
            <person name="Hirakata S."/>
            <person name="Uohara A."/>
            <person name="Shimodaira J."/>
            <person name="Ohji S."/>
            <person name="Ichikawa N."/>
            <person name="Kimura A."/>
            <person name="Yamazoe A."/>
            <person name="Fujita N."/>
        </authorList>
    </citation>
    <scope>NUCLEOTIDE SEQUENCE [LARGE SCALE GENOMIC DNA]</scope>
    <source>
        <strain evidence="9 10">NBRC 15100</strain>
    </source>
</reference>
<dbReference type="SUPFAM" id="SSF55874">
    <property type="entry name" value="ATPase domain of HSP90 chaperone/DNA topoisomerase II/histidine kinase"/>
    <property type="match status" value="1"/>
</dbReference>
<evidence type="ECO:0000313" key="10">
    <source>
        <dbReference type="Proteomes" id="UP000032305"/>
    </source>
</evidence>
<organism evidence="9 10">
    <name type="scientific">Sphingomonas parapaucimobilis NBRC 15100</name>
    <dbReference type="NCBI Taxonomy" id="1219049"/>
    <lineage>
        <taxon>Bacteria</taxon>
        <taxon>Pseudomonadati</taxon>
        <taxon>Pseudomonadota</taxon>
        <taxon>Alphaproteobacteria</taxon>
        <taxon>Sphingomonadales</taxon>
        <taxon>Sphingomonadaceae</taxon>
        <taxon>Sphingomonas</taxon>
    </lineage>
</organism>
<dbReference type="InterPro" id="IPR036890">
    <property type="entry name" value="HATPase_C_sf"/>
</dbReference>
<dbReference type="Gene3D" id="3.30.565.10">
    <property type="entry name" value="Histidine kinase-like ATPase, C-terminal domain"/>
    <property type="match status" value="1"/>
</dbReference>
<protein>
    <recommendedName>
        <fullName evidence="2">histidine kinase</fullName>
        <ecNumber evidence="2">2.7.13.3</ecNumber>
    </recommendedName>
</protein>
<evidence type="ECO:0000259" key="7">
    <source>
        <dbReference type="PROSITE" id="PS50109"/>
    </source>
</evidence>
<feature type="domain" description="Response regulatory" evidence="8">
    <location>
        <begin position="529"/>
        <end position="641"/>
    </location>
</feature>
<dbReference type="Pfam" id="PF00072">
    <property type="entry name" value="Response_reg"/>
    <property type="match status" value="1"/>
</dbReference>
<dbReference type="InterPro" id="IPR005467">
    <property type="entry name" value="His_kinase_dom"/>
</dbReference>
<keyword evidence="10" id="KW-1185">Reference proteome</keyword>
<keyword evidence="3 4" id="KW-0597">Phosphoprotein</keyword>
<dbReference type="InterPro" id="IPR003594">
    <property type="entry name" value="HATPase_dom"/>
</dbReference>
<dbReference type="Pfam" id="PF00512">
    <property type="entry name" value="HisKA"/>
    <property type="match status" value="1"/>
</dbReference>
<keyword evidence="6" id="KW-0472">Membrane</keyword>
<dbReference type="PROSITE" id="PS50110">
    <property type="entry name" value="RESPONSE_REGULATORY"/>
    <property type="match status" value="1"/>
</dbReference>
<dbReference type="Pfam" id="PF02518">
    <property type="entry name" value="HATPase_c"/>
    <property type="match status" value="1"/>
</dbReference>
<comment type="catalytic activity">
    <reaction evidence="1">
        <text>ATP + protein L-histidine = ADP + protein N-phospho-L-histidine.</text>
        <dbReference type="EC" id="2.7.13.3"/>
    </reaction>
</comment>
<feature type="modified residue" description="4-aspartylphosphate" evidence="4">
    <location>
        <position position="579"/>
    </location>
</feature>
<feature type="transmembrane region" description="Helical" evidence="6">
    <location>
        <begin position="28"/>
        <end position="51"/>
    </location>
</feature>
<dbReference type="Gene3D" id="1.10.287.130">
    <property type="match status" value="1"/>
</dbReference>
<dbReference type="PANTHER" id="PTHR43065:SF42">
    <property type="entry name" value="TWO-COMPONENT SENSOR PPRA"/>
    <property type="match status" value="1"/>
</dbReference>
<dbReference type="SMART" id="SM00387">
    <property type="entry name" value="HATPase_c"/>
    <property type="match status" value="1"/>
</dbReference>
<dbReference type="Proteomes" id="UP000032305">
    <property type="component" value="Unassembled WGS sequence"/>
</dbReference>
<dbReference type="EC" id="2.7.13.3" evidence="2"/>
<gene>
    <name evidence="9" type="ORF">SP5_035_00880</name>
</gene>
<dbReference type="InterPro" id="IPR004358">
    <property type="entry name" value="Sig_transdc_His_kin-like_C"/>
</dbReference>
<evidence type="ECO:0000256" key="4">
    <source>
        <dbReference type="PROSITE-ProRule" id="PRU00169"/>
    </source>
</evidence>
<evidence type="ECO:0000256" key="5">
    <source>
        <dbReference type="SAM" id="Coils"/>
    </source>
</evidence>
<dbReference type="SUPFAM" id="SSF47384">
    <property type="entry name" value="Homodimeric domain of signal transducing histidine kinase"/>
    <property type="match status" value="1"/>
</dbReference>
<keyword evidence="6" id="KW-0812">Transmembrane</keyword>
<dbReference type="eggNOG" id="COG4191">
    <property type="taxonomic scope" value="Bacteria"/>
</dbReference>
<feature type="coiled-coil region" evidence="5">
    <location>
        <begin position="241"/>
        <end position="275"/>
    </location>
</feature>
<comment type="caution">
    <text evidence="9">The sequence shown here is derived from an EMBL/GenBank/DDBJ whole genome shotgun (WGS) entry which is preliminary data.</text>
</comment>